<dbReference type="HOGENOM" id="CLU_056207_0_0_1"/>
<keyword evidence="3" id="KW-1185">Reference proteome</keyword>
<feature type="region of interest" description="Disordered" evidence="1">
    <location>
        <begin position="37"/>
        <end position="57"/>
    </location>
</feature>
<organism evidence="2 3">
    <name type="scientific">Laccaria amethystina LaAM-08-1</name>
    <dbReference type="NCBI Taxonomy" id="1095629"/>
    <lineage>
        <taxon>Eukaryota</taxon>
        <taxon>Fungi</taxon>
        <taxon>Dikarya</taxon>
        <taxon>Basidiomycota</taxon>
        <taxon>Agaricomycotina</taxon>
        <taxon>Agaricomycetes</taxon>
        <taxon>Agaricomycetidae</taxon>
        <taxon>Agaricales</taxon>
        <taxon>Agaricineae</taxon>
        <taxon>Hydnangiaceae</taxon>
        <taxon>Laccaria</taxon>
    </lineage>
</organism>
<proteinExistence type="predicted"/>
<dbReference type="AlphaFoldDB" id="A0A0C9XH20"/>
<dbReference type="EMBL" id="KN838571">
    <property type="protein sequence ID" value="KIK04271.1"/>
    <property type="molecule type" value="Genomic_DNA"/>
</dbReference>
<accession>A0A0C9XH20</accession>
<reference evidence="3" key="2">
    <citation type="submission" date="2015-01" db="EMBL/GenBank/DDBJ databases">
        <title>Evolutionary Origins and Diversification of the Mycorrhizal Mutualists.</title>
        <authorList>
            <consortium name="DOE Joint Genome Institute"/>
            <consortium name="Mycorrhizal Genomics Consortium"/>
            <person name="Kohler A."/>
            <person name="Kuo A."/>
            <person name="Nagy L.G."/>
            <person name="Floudas D."/>
            <person name="Copeland A."/>
            <person name="Barry K.W."/>
            <person name="Cichocki N."/>
            <person name="Veneault-Fourrey C."/>
            <person name="LaButti K."/>
            <person name="Lindquist E.A."/>
            <person name="Lipzen A."/>
            <person name="Lundell T."/>
            <person name="Morin E."/>
            <person name="Murat C."/>
            <person name="Riley R."/>
            <person name="Ohm R."/>
            <person name="Sun H."/>
            <person name="Tunlid A."/>
            <person name="Henrissat B."/>
            <person name="Grigoriev I.V."/>
            <person name="Hibbett D.S."/>
            <person name="Martin F."/>
        </authorList>
    </citation>
    <scope>NUCLEOTIDE SEQUENCE [LARGE SCALE GENOMIC DNA]</scope>
    <source>
        <strain evidence="3">LaAM-08-1</strain>
    </source>
</reference>
<dbReference type="OrthoDB" id="3250108at2759"/>
<name>A0A0C9XH20_9AGAR</name>
<evidence type="ECO:0000256" key="1">
    <source>
        <dbReference type="SAM" id="MobiDB-lite"/>
    </source>
</evidence>
<sequence>MASPIPQISISPPPPQELLIEPYSPFSAASFLTSSLDDDGFRHRHLTPPPTHTKFNRQLSPLRPSEVAHIRKGLGRERFEALLKASKERNAALGGKKDVDLRKEIALKAHKNKQVERRALFLSKVHAPPSPTSTMTPKTPPDSPSIFHYSLPSPGLISPLELFQSLSNDHDCDRPTAREVWVEQIDFRLTVDKPELRPTAYNVKPKALPSLDQISARLSSHQTHRTPSPGPRPQFQSDIIPPLVAKKPAARRLIDVGRLRMPVRERTVSLPKSDTTLIVPHTATICPTTNPHALESREAKAYNMLSTIKRRTVAMAYELAGSDLEDIDGRRSKWKRHSAPADLMPLHERSGFEHPVLSLPGGF</sequence>
<protein>
    <submittedName>
        <fullName evidence="2">Uncharacterized protein</fullName>
    </submittedName>
</protein>
<gene>
    <name evidence="2" type="ORF">K443DRAFT_93462</name>
</gene>
<evidence type="ECO:0000313" key="2">
    <source>
        <dbReference type="EMBL" id="KIK04271.1"/>
    </source>
</evidence>
<dbReference type="Proteomes" id="UP000054477">
    <property type="component" value="Unassembled WGS sequence"/>
</dbReference>
<evidence type="ECO:0000313" key="3">
    <source>
        <dbReference type="Proteomes" id="UP000054477"/>
    </source>
</evidence>
<reference evidence="2 3" key="1">
    <citation type="submission" date="2014-04" db="EMBL/GenBank/DDBJ databases">
        <authorList>
            <consortium name="DOE Joint Genome Institute"/>
            <person name="Kuo A."/>
            <person name="Kohler A."/>
            <person name="Nagy L.G."/>
            <person name="Floudas D."/>
            <person name="Copeland A."/>
            <person name="Barry K.W."/>
            <person name="Cichocki N."/>
            <person name="Veneault-Fourrey C."/>
            <person name="LaButti K."/>
            <person name="Lindquist E.A."/>
            <person name="Lipzen A."/>
            <person name="Lundell T."/>
            <person name="Morin E."/>
            <person name="Murat C."/>
            <person name="Sun H."/>
            <person name="Tunlid A."/>
            <person name="Henrissat B."/>
            <person name="Grigoriev I.V."/>
            <person name="Hibbett D.S."/>
            <person name="Martin F."/>
            <person name="Nordberg H.P."/>
            <person name="Cantor M.N."/>
            <person name="Hua S.X."/>
        </authorList>
    </citation>
    <scope>NUCLEOTIDE SEQUENCE [LARGE SCALE GENOMIC DNA]</scope>
    <source>
        <strain evidence="2 3">LaAM-08-1</strain>
    </source>
</reference>